<dbReference type="OrthoDB" id="5498373at2"/>
<dbReference type="Proteomes" id="UP000215086">
    <property type="component" value="Chromosome"/>
</dbReference>
<proteinExistence type="predicted"/>
<dbReference type="GO" id="GO:0003676">
    <property type="term" value="F:nucleic acid binding"/>
    <property type="evidence" value="ECO:0007669"/>
    <property type="project" value="InterPro"/>
</dbReference>
<accession>A0A286RHA2</accession>
<evidence type="ECO:0000313" key="2">
    <source>
        <dbReference type="Proteomes" id="UP000215086"/>
    </source>
</evidence>
<dbReference type="Gene3D" id="3.30.420.10">
    <property type="entry name" value="Ribonuclease H-like superfamily/Ribonuclease H"/>
    <property type="match status" value="1"/>
</dbReference>
<reference evidence="1 2" key="1">
    <citation type="journal article" name="Front. Microbiol.">
        <title>Sugar Metabolism of the First Thermophilic Planctomycete Thermogutta terrifontis: Comparative Genomic and Transcriptomic Approaches.</title>
        <authorList>
            <person name="Elcheninov A.G."/>
            <person name="Menzel P."/>
            <person name="Gudbergsdottir S.R."/>
            <person name="Slesarev A.I."/>
            <person name="Kadnikov V.V."/>
            <person name="Krogh A."/>
            <person name="Bonch-Osmolovskaya E.A."/>
            <person name="Peng X."/>
            <person name="Kublanov I.V."/>
        </authorList>
    </citation>
    <scope>NUCLEOTIDE SEQUENCE [LARGE SCALE GENOMIC DNA]</scope>
    <source>
        <strain evidence="1 2">R1</strain>
    </source>
</reference>
<gene>
    <name evidence="1" type="ORF">THTE_2737</name>
</gene>
<dbReference type="EMBL" id="CP018477">
    <property type="protein sequence ID" value="ASV75339.1"/>
    <property type="molecule type" value="Genomic_DNA"/>
</dbReference>
<dbReference type="SUPFAM" id="SSF53098">
    <property type="entry name" value="Ribonuclease H-like"/>
    <property type="match status" value="1"/>
</dbReference>
<dbReference type="InterPro" id="IPR012337">
    <property type="entry name" value="RNaseH-like_sf"/>
</dbReference>
<evidence type="ECO:0000313" key="1">
    <source>
        <dbReference type="EMBL" id="ASV75339.1"/>
    </source>
</evidence>
<protein>
    <submittedName>
        <fullName evidence="1">Ribonuclease HII</fullName>
    </submittedName>
</protein>
<dbReference type="InterPro" id="IPR036397">
    <property type="entry name" value="RNaseH_sf"/>
</dbReference>
<organism evidence="1 2">
    <name type="scientific">Thermogutta terrifontis</name>
    <dbReference type="NCBI Taxonomy" id="1331910"/>
    <lineage>
        <taxon>Bacteria</taxon>
        <taxon>Pseudomonadati</taxon>
        <taxon>Planctomycetota</taxon>
        <taxon>Planctomycetia</taxon>
        <taxon>Pirellulales</taxon>
        <taxon>Thermoguttaceae</taxon>
        <taxon>Thermogutta</taxon>
    </lineage>
</organism>
<name>A0A286RHA2_9BACT</name>
<dbReference type="KEGG" id="ttf:THTE_2737"/>
<dbReference type="AlphaFoldDB" id="A0A286RHA2"/>
<sequence length="348" mass="39667">MKDAVVTIGAMGWVHHIATDEAGYGPTLGPLVITATLWSAPREHPPGIWYSLLAPEITVAPLKKTRASNQRCETHCTKTSMDRVIPLWIADSKKVYTGNSGWHNLEKAALAILGQVYQFPCDWKNLVRQLDPSARPWLQTVPWLAAFDRNLPLTCKSAEIDAATQCLSETLARNDFRLEQVRVHFLPAIRFNQLLERFGKKSDMLSRLTLELARQVTPEVGQAHVWADKHGGRDRYAQHLEDVFPGDFIRVVQESREISEYEVQASQRNIRFCFQTKAESYFIVAASSIVSKYLREVAMCAFNEYWRQLKPDLRPTAGYPEDARRFLREIATLMEEIGIPATTVRRLK</sequence>
<dbReference type="RefSeq" id="WP_095415433.1">
    <property type="nucleotide sequence ID" value="NZ_CP018477.1"/>
</dbReference>
<keyword evidence="2" id="KW-1185">Reference proteome</keyword>